<proteinExistence type="predicted"/>
<feature type="domain" description="STIM1/2 Orai1-activating region" evidence="4">
    <location>
        <begin position="95"/>
        <end position="196"/>
    </location>
</feature>
<feature type="region of interest" description="Disordered" evidence="2">
    <location>
        <begin position="205"/>
        <end position="225"/>
    </location>
</feature>
<keyword evidence="1" id="KW-0175">Coiled coil</keyword>
<feature type="compositionally biased region" description="Polar residues" evidence="2">
    <location>
        <begin position="210"/>
        <end position="225"/>
    </location>
</feature>
<dbReference type="PANTHER" id="PTHR15136">
    <property type="entry name" value="STROMAL INTERACTION MOLECULE HOMOLOG"/>
    <property type="match status" value="1"/>
</dbReference>
<reference evidence="5 6" key="1">
    <citation type="submission" date="2024-08" db="EMBL/GenBank/DDBJ databases">
        <title>Gnathostoma spinigerum genome.</title>
        <authorList>
            <person name="Gonzalez-Bertolin B."/>
            <person name="Monzon S."/>
            <person name="Zaballos A."/>
            <person name="Jimenez P."/>
            <person name="Dekumyoy P."/>
            <person name="Varona S."/>
            <person name="Cuesta I."/>
            <person name="Sumanam S."/>
            <person name="Adisakwattana P."/>
            <person name="Gasser R.B."/>
            <person name="Hernandez-Gonzalez A."/>
            <person name="Young N.D."/>
            <person name="Perteguer M.J."/>
        </authorList>
    </citation>
    <scope>NUCLEOTIDE SEQUENCE [LARGE SCALE GENOMIC DNA]</scope>
    <source>
        <strain evidence="5">AL3</strain>
        <tissue evidence="5">Liver</tissue>
    </source>
</reference>
<comment type="caution">
    <text evidence="5">The sequence shown here is derived from an EMBL/GenBank/DDBJ whole genome shotgun (WGS) entry which is preliminary data.</text>
</comment>
<feature type="chain" id="PRO_5044888005" description="STIM1/2 Orai1-activating region domain-containing protein" evidence="3">
    <location>
        <begin position="28"/>
        <end position="225"/>
    </location>
</feature>
<dbReference type="Proteomes" id="UP001608902">
    <property type="component" value="Unassembled WGS sequence"/>
</dbReference>
<accession>A0ABD6EQX9</accession>
<sequence length="225" mass="25621">MKDVALSVLFCLFISLLLLYKRQRARSQSELKSLSAKLTQLKSMENHFDDVQKKFEEERRKRQSINEIAENENKQVQTLKSQLLEAERLLENSYSAPLALQPLLRRTCELEMSYISQQRLECIAEMKEAVELIDKLRRKQSSLISSIKLATGASSGTDQIDSKIYSLKARMEKISLAMSECHQRWIEVESLCGFPLMITSDGSGSVIRPSPSNTSSFYRDSGSSK</sequence>
<gene>
    <name evidence="5" type="ORF">AB6A40_007283</name>
</gene>
<organism evidence="5 6">
    <name type="scientific">Gnathostoma spinigerum</name>
    <dbReference type="NCBI Taxonomy" id="75299"/>
    <lineage>
        <taxon>Eukaryota</taxon>
        <taxon>Metazoa</taxon>
        <taxon>Ecdysozoa</taxon>
        <taxon>Nematoda</taxon>
        <taxon>Chromadorea</taxon>
        <taxon>Rhabditida</taxon>
        <taxon>Spirurina</taxon>
        <taxon>Gnathostomatomorpha</taxon>
        <taxon>Gnathostomatoidea</taxon>
        <taxon>Gnathostomatidae</taxon>
        <taxon>Gnathostoma</taxon>
    </lineage>
</organism>
<dbReference type="InterPro" id="IPR032393">
    <property type="entry name" value="SOAR_STIM1/2"/>
</dbReference>
<evidence type="ECO:0000256" key="2">
    <source>
        <dbReference type="SAM" id="MobiDB-lite"/>
    </source>
</evidence>
<evidence type="ECO:0000259" key="4">
    <source>
        <dbReference type="Pfam" id="PF16533"/>
    </source>
</evidence>
<keyword evidence="3" id="KW-0732">Signal</keyword>
<dbReference type="GO" id="GO:0016020">
    <property type="term" value="C:membrane"/>
    <property type="evidence" value="ECO:0007669"/>
    <property type="project" value="UniProtKB-SubCell"/>
</dbReference>
<evidence type="ECO:0000256" key="1">
    <source>
        <dbReference type="SAM" id="Coils"/>
    </source>
</evidence>
<dbReference type="AlphaFoldDB" id="A0ABD6EQX9"/>
<feature type="signal peptide" evidence="3">
    <location>
        <begin position="1"/>
        <end position="27"/>
    </location>
</feature>
<dbReference type="InterPro" id="IPR037608">
    <property type="entry name" value="STIM1/2"/>
</dbReference>
<evidence type="ECO:0000256" key="3">
    <source>
        <dbReference type="SAM" id="SignalP"/>
    </source>
</evidence>
<dbReference type="Gene3D" id="1.10.287.3550">
    <property type="match status" value="1"/>
</dbReference>
<evidence type="ECO:0000313" key="6">
    <source>
        <dbReference type="Proteomes" id="UP001608902"/>
    </source>
</evidence>
<name>A0ABD6EQX9_9BILA</name>
<feature type="coiled-coil region" evidence="1">
    <location>
        <begin position="24"/>
        <end position="89"/>
    </location>
</feature>
<keyword evidence="6" id="KW-1185">Reference proteome</keyword>
<dbReference type="PANTHER" id="PTHR15136:SF5">
    <property type="entry name" value="STROMAL INTERACTION MOLECULE HOMOLOG"/>
    <property type="match status" value="1"/>
</dbReference>
<protein>
    <recommendedName>
        <fullName evidence="4">STIM1/2 Orai1-activating region domain-containing protein</fullName>
    </recommendedName>
</protein>
<evidence type="ECO:0000313" key="5">
    <source>
        <dbReference type="EMBL" id="MFH4980574.1"/>
    </source>
</evidence>
<dbReference type="EMBL" id="JBGFUD010005753">
    <property type="protein sequence ID" value="MFH4980574.1"/>
    <property type="molecule type" value="Genomic_DNA"/>
</dbReference>
<dbReference type="Pfam" id="PF16533">
    <property type="entry name" value="SOAR"/>
    <property type="match status" value="1"/>
</dbReference>